<name>A0A3S4WP94_SERRU</name>
<organism evidence="1 2">
    <name type="scientific">Serratia rubidaea</name>
    <name type="common">Serratia marinorubra</name>
    <dbReference type="NCBI Taxonomy" id="61652"/>
    <lineage>
        <taxon>Bacteria</taxon>
        <taxon>Pseudomonadati</taxon>
        <taxon>Pseudomonadota</taxon>
        <taxon>Gammaproteobacteria</taxon>
        <taxon>Enterobacterales</taxon>
        <taxon>Yersiniaceae</taxon>
        <taxon>Serratia</taxon>
    </lineage>
</organism>
<protein>
    <submittedName>
        <fullName evidence="1">Uncharacterized protein</fullName>
    </submittedName>
</protein>
<evidence type="ECO:0000313" key="2">
    <source>
        <dbReference type="Proteomes" id="UP000281904"/>
    </source>
</evidence>
<reference evidence="1 2" key="1">
    <citation type="submission" date="2018-12" db="EMBL/GenBank/DDBJ databases">
        <authorList>
            <consortium name="Pathogen Informatics"/>
        </authorList>
    </citation>
    <scope>NUCLEOTIDE SEQUENCE [LARGE SCALE GENOMIC DNA]</scope>
    <source>
        <strain evidence="1 2">NCTC10036</strain>
    </source>
</reference>
<dbReference type="EMBL" id="LR134493">
    <property type="protein sequence ID" value="VEI61399.1"/>
    <property type="molecule type" value="Genomic_DNA"/>
</dbReference>
<accession>A0A3S4WP94</accession>
<dbReference type="AlphaFoldDB" id="A0A3S4WP94"/>
<dbReference type="RefSeq" id="WP_164722747.1">
    <property type="nucleotide sequence ID" value="NZ_LR134493.1"/>
</dbReference>
<proteinExistence type="predicted"/>
<sequence length="236" mass="26786">MSQTYLKLKMQANKRLAIALTNSLSDIHANYVTTIERVKLGGQRLTNYGSCLIPNEYYRSSCRDTWREDKRLVLALGEIYERNDVALDMVEIYFRKTLTKLGDQKSNNLVFRIQKLLGKAAEHASVKASKLALSLTLANLVLGSADFKNSHVKLVNSFSSWFVNGATLYAKAQIAASSANKLKYQDASYYQALCKENLEMLYFLIEPQMSKIIYQINSGDNNEEKIADALYEILRK</sequence>
<gene>
    <name evidence="1" type="ORF">NCTC10036_00379</name>
</gene>
<dbReference type="Proteomes" id="UP000281904">
    <property type="component" value="Chromosome"/>
</dbReference>
<evidence type="ECO:0000313" key="1">
    <source>
        <dbReference type="EMBL" id="VEI61399.1"/>
    </source>
</evidence>